<evidence type="ECO:0000256" key="1">
    <source>
        <dbReference type="SAM" id="MobiDB-lite"/>
    </source>
</evidence>
<proteinExistence type="predicted"/>
<dbReference type="PANTHER" id="PTHR47003">
    <property type="entry name" value="OS01G0970900 PROTEIN"/>
    <property type="match status" value="1"/>
</dbReference>
<dbReference type="Gene3D" id="1.25.40.10">
    <property type="entry name" value="Tetratricopeptide repeat domain"/>
    <property type="match status" value="1"/>
</dbReference>
<feature type="region of interest" description="Disordered" evidence="1">
    <location>
        <begin position="1"/>
        <end position="34"/>
    </location>
</feature>
<comment type="caution">
    <text evidence="2">The sequence shown here is derived from an EMBL/GenBank/DDBJ whole genome shotgun (WGS) entry which is preliminary data.</text>
</comment>
<dbReference type="PANTHER" id="PTHR47003:SF3">
    <property type="entry name" value="SMALL RIBOSOMAL SUBUNIT PROTEIN MS81 (RPPR8)"/>
    <property type="match status" value="1"/>
</dbReference>
<protein>
    <recommendedName>
        <fullName evidence="4">Pentatricopeptide repeat-containing protein</fullName>
    </recommendedName>
</protein>
<evidence type="ECO:0008006" key="4">
    <source>
        <dbReference type="Google" id="ProtNLM"/>
    </source>
</evidence>
<organism evidence="2 3">
    <name type="scientific">Ilex paraguariensis</name>
    <name type="common">yerba mate</name>
    <dbReference type="NCBI Taxonomy" id="185542"/>
    <lineage>
        <taxon>Eukaryota</taxon>
        <taxon>Viridiplantae</taxon>
        <taxon>Streptophyta</taxon>
        <taxon>Embryophyta</taxon>
        <taxon>Tracheophyta</taxon>
        <taxon>Spermatophyta</taxon>
        <taxon>Magnoliopsida</taxon>
        <taxon>eudicotyledons</taxon>
        <taxon>Gunneridae</taxon>
        <taxon>Pentapetalae</taxon>
        <taxon>asterids</taxon>
        <taxon>campanulids</taxon>
        <taxon>Aquifoliales</taxon>
        <taxon>Aquifoliaceae</taxon>
        <taxon>Ilex</taxon>
    </lineage>
</organism>
<reference evidence="2 3" key="1">
    <citation type="submission" date="2024-02" db="EMBL/GenBank/DDBJ databases">
        <authorList>
            <person name="Vignale AGUSTIN F."/>
            <person name="Sosa J E."/>
            <person name="Modenutti C."/>
        </authorList>
    </citation>
    <scope>NUCLEOTIDE SEQUENCE [LARGE SCALE GENOMIC DNA]</scope>
</reference>
<keyword evidence="3" id="KW-1185">Reference proteome</keyword>
<evidence type="ECO:0000313" key="2">
    <source>
        <dbReference type="EMBL" id="CAK9150627.1"/>
    </source>
</evidence>
<dbReference type="AlphaFoldDB" id="A0ABC8S871"/>
<dbReference type="Proteomes" id="UP001642360">
    <property type="component" value="Unassembled WGS sequence"/>
</dbReference>
<gene>
    <name evidence="2" type="ORF">ILEXP_LOCUS18785</name>
</gene>
<dbReference type="EMBL" id="CAUOFW020002058">
    <property type="protein sequence ID" value="CAK9150627.1"/>
    <property type="molecule type" value="Genomic_DNA"/>
</dbReference>
<dbReference type="InterPro" id="IPR011990">
    <property type="entry name" value="TPR-like_helical_dom_sf"/>
</dbReference>
<name>A0ABC8S871_9AQUA</name>
<accession>A0ABC8S871</accession>
<dbReference type="InterPro" id="IPR044578">
    <property type="entry name" value="BIR6-like"/>
</dbReference>
<sequence>MGETKKRTLHEDSSSPSSSKVDPYKKPHFSSANKPSLSVEKVLDDTGIRLSQQDVEEVLKLSYGFPGPAVKFFRWSGHQLNDKHSPYAWNLIVEMLGKNRLFDAMRNAIKSMKDEGLLSLATFAFVFSSYC</sequence>
<feature type="compositionally biased region" description="Basic and acidic residues" evidence="1">
    <location>
        <begin position="1"/>
        <end position="13"/>
    </location>
</feature>
<evidence type="ECO:0000313" key="3">
    <source>
        <dbReference type="Proteomes" id="UP001642360"/>
    </source>
</evidence>